<organism evidence="3 4">
    <name type="scientific">Aureibaculum algae</name>
    <dbReference type="NCBI Taxonomy" id="2584122"/>
    <lineage>
        <taxon>Bacteria</taxon>
        <taxon>Pseudomonadati</taxon>
        <taxon>Bacteroidota</taxon>
        <taxon>Flavobacteriia</taxon>
        <taxon>Flavobacteriales</taxon>
        <taxon>Flavobacteriaceae</taxon>
        <taxon>Aureibaculum</taxon>
    </lineage>
</organism>
<feature type="transmembrane region" description="Helical" evidence="1">
    <location>
        <begin position="6"/>
        <end position="29"/>
    </location>
</feature>
<gene>
    <name evidence="3" type="ORF">FF125_13630</name>
</gene>
<keyword evidence="1" id="KW-0472">Membrane</keyword>
<proteinExistence type="predicted"/>
<feature type="transmembrane region" description="Helical" evidence="1">
    <location>
        <begin position="49"/>
        <end position="69"/>
    </location>
</feature>
<evidence type="ECO:0000313" key="4">
    <source>
        <dbReference type="Proteomes" id="UP000306229"/>
    </source>
</evidence>
<keyword evidence="1" id="KW-0812">Transmembrane</keyword>
<sequence>MFYTAFILGLLGSFHCIGMCGPIAFALPIDRKSKPKMVFQTMLYHFGRLLTYSLIGVIFGLVGKGLYLAGFQQRLSILIGVLMILMVLVPIHIFNKYNFSKPIYKGISYVRSKLGFYLKKRTNSTFLYIGFFNGFLPCGLVYMALVGSIATSGALEGALYMFLFGLGTVPMMSAAVLAGNFLKGTIRAKIQKAIPVFVVLIGLLFILRGLGLGIPYVSPSDNKLQISNNAEACE</sequence>
<feature type="transmembrane region" description="Helical" evidence="1">
    <location>
        <begin position="126"/>
        <end position="145"/>
    </location>
</feature>
<reference evidence="3 4" key="1">
    <citation type="submission" date="2019-05" db="EMBL/GenBank/DDBJ databases">
        <title>Algicella ahnfeltiae gen. nov., sp. nov., a novel marine bacterium of the family Flavobacteriaceae isolated from a red alga.</title>
        <authorList>
            <person name="Nedashkovskaya O.I."/>
            <person name="Kukhlevskiy A.D."/>
            <person name="Kim S.-G."/>
            <person name="Zhukova N.V."/>
            <person name="Mikhailov V.V."/>
        </authorList>
    </citation>
    <scope>NUCLEOTIDE SEQUENCE [LARGE SCALE GENOMIC DNA]</scope>
    <source>
        <strain evidence="3 4">10Alg115</strain>
    </source>
</reference>
<keyword evidence="4" id="KW-1185">Reference proteome</keyword>
<dbReference type="RefSeq" id="WP_138950282.1">
    <property type="nucleotide sequence ID" value="NZ_CP040749.1"/>
</dbReference>
<keyword evidence="1" id="KW-1133">Transmembrane helix</keyword>
<protein>
    <submittedName>
        <fullName evidence="3">Sulfite exporter TauE/SafE family protein</fullName>
    </submittedName>
</protein>
<feature type="domain" description="Urease accessory protein UreH-like transmembrane" evidence="2">
    <location>
        <begin position="4"/>
        <end position="203"/>
    </location>
</feature>
<dbReference type="PANTHER" id="PTHR42208">
    <property type="entry name" value="HEAVY METAL TRANSPORTER-RELATED"/>
    <property type="match status" value="1"/>
</dbReference>
<feature type="transmembrane region" description="Helical" evidence="1">
    <location>
        <begin position="75"/>
        <end position="95"/>
    </location>
</feature>
<evidence type="ECO:0000313" key="3">
    <source>
        <dbReference type="EMBL" id="QCX39426.1"/>
    </source>
</evidence>
<evidence type="ECO:0000259" key="2">
    <source>
        <dbReference type="Pfam" id="PF13386"/>
    </source>
</evidence>
<accession>A0A5B7TWE4</accession>
<feature type="transmembrane region" description="Helical" evidence="1">
    <location>
        <begin position="157"/>
        <end position="182"/>
    </location>
</feature>
<dbReference type="PANTHER" id="PTHR42208:SF1">
    <property type="entry name" value="HEAVY METAL TRANSPORTER"/>
    <property type="match status" value="1"/>
</dbReference>
<name>A0A5B7TWE4_9FLAO</name>
<dbReference type="OrthoDB" id="594443at2"/>
<dbReference type="EMBL" id="CP040749">
    <property type="protein sequence ID" value="QCX39426.1"/>
    <property type="molecule type" value="Genomic_DNA"/>
</dbReference>
<feature type="transmembrane region" description="Helical" evidence="1">
    <location>
        <begin position="194"/>
        <end position="217"/>
    </location>
</feature>
<dbReference type="Proteomes" id="UP000306229">
    <property type="component" value="Chromosome"/>
</dbReference>
<evidence type="ECO:0000256" key="1">
    <source>
        <dbReference type="SAM" id="Phobius"/>
    </source>
</evidence>
<dbReference type="AlphaFoldDB" id="A0A5B7TWE4"/>
<dbReference type="KEGG" id="fbe:FF125_13630"/>
<dbReference type="Pfam" id="PF13386">
    <property type="entry name" value="DsbD_2"/>
    <property type="match status" value="1"/>
</dbReference>
<dbReference type="InterPro" id="IPR039447">
    <property type="entry name" value="UreH-like_TM_dom"/>
</dbReference>